<dbReference type="Proteomes" id="UP000237822">
    <property type="component" value="Unassembled WGS sequence"/>
</dbReference>
<keyword evidence="6" id="KW-0067">ATP-binding</keyword>
<name>A0A2T0UZD4_9MICO</name>
<feature type="transmembrane region" description="Helical" evidence="10">
    <location>
        <begin position="278"/>
        <end position="299"/>
    </location>
</feature>
<dbReference type="InterPro" id="IPR039421">
    <property type="entry name" value="Type_1_exporter"/>
</dbReference>
<dbReference type="InterPro" id="IPR027417">
    <property type="entry name" value="P-loop_NTPase"/>
</dbReference>
<dbReference type="InterPro" id="IPR036640">
    <property type="entry name" value="ABC1_TM_sf"/>
</dbReference>
<feature type="transmembrane region" description="Helical" evidence="10">
    <location>
        <begin position="305"/>
        <end position="327"/>
    </location>
</feature>
<gene>
    <name evidence="13" type="ORF">BCF74_10229</name>
</gene>
<dbReference type="PROSITE" id="PS50893">
    <property type="entry name" value="ABC_TRANSPORTER_2"/>
    <property type="match status" value="1"/>
</dbReference>
<organism evidence="13 14">
    <name type="scientific">Knoellia remsis</name>
    <dbReference type="NCBI Taxonomy" id="407159"/>
    <lineage>
        <taxon>Bacteria</taxon>
        <taxon>Bacillati</taxon>
        <taxon>Actinomycetota</taxon>
        <taxon>Actinomycetes</taxon>
        <taxon>Micrococcales</taxon>
        <taxon>Intrasporangiaceae</taxon>
        <taxon>Knoellia</taxon>
    </lineage>
</organism>
<evidence type="ECO:0000313" key="13">
    <source>
        <dbReference type="EMBL" id="PRY63198.1"/>
    </source>
</evidence>
<keyword evidence="8 10" id="KW-0472">Membrane</keyword>
<evidence type="ECO:0000256" key="6">
    <source>
        <dbReference type="ARBA" id="ARBA00022840"/>
    </source>
</evidence>
<evidence type="ECO:0000256" key="1">
    <source>
        <dbReference type="ARBA" id="ARBA00004651"/>
    </source>
</evidence>
<dbReference type="InterPro" id="IPR003439">
    <property type="entry name" value="ABC_transporter-like_ATP-bd"/>
</dbReference>
<dbReference type="AlphaFoldDB" id="A0A2T0UZD4"/>
<dbReference type="Pfam" id="PF00005">
    <property type="entry name" value="ABC_tran"/>
    <property type="match status" value="1"/>
</dbReference>
<dbReference type="SUPFAM" id="SSF90123">
    <property type="entry name" value="ABC transporter transmembrane region"/>
    <property type="match status" value="1"/>
</dbReference>
<feature type="transmembrane region" description="Helical" evidence="10">
    <location>
        <begin position="34"/>
        <end position="56"/>
    </location>
</feature>
<dbReference type="InterPro" id="IPR011527">
    <property type="entry name" value="ABC1_TM_dom"/>
</dbReference>
<dbReference type="PROSITE" id="PS50929">
    <property type="entry name" value="ABC_TM1F"/>
    <property type="match status" value="1"/>
</dbReference>
<dbReference type="OrthoDB" id="9806127at2"/>
<dbReference type="GO" id="GO:0005886">
    <property type="term" value="C:plasma membrane"/>
    <property type="evidence" value="ECO:0007669"/>
    <property type="project" value="UniProtKB-SubCell"/>
</dbReference>
<evidence type="ECO:0000256" key="2">
    <source>
        <dbReference type="ARBA" id="ARBA00022448"/>
    </source>
</evidence>
<evidence type="ECO:0000259" key="11">
    <source>
        <dbReference type="PROSITE" id="PS50893"/>
    </source>
</evidence>
<evidence type="ECO:0000256" key="8">
    <source>
        <dbReference type="ARBA" id="ARBA00023136"/>
    </source>
</evidence>
<feature type="domain" description="ABC transporter" evidence="11">
    <location>
        <begin position="370"/>
        <end position="604"/>
    </location>
</feature>
<evidence type="ECO:0000256" key="10">
    <source>
        <dbReference type="SAM" id="Phobius"/>
    </source>
</evidence>
<keyword evidence="14" id="KW-1185">Reference proteome</keyword>
<dbReference type="SUPFAM" id="SSF52540">
    <property type="entry name" value="P-loop containing nucleoside triphosphate hydrolases"/>
    <property type="match status" value="1"/>
</dbReference>
<sequence>MISLTGPVPRRVARVLGFPEGTGELVSPATRRKLVISIGLSVVLSLLDTLGVLAMVPMMQYVTGQDHDSGALGYINRFLGEPGDRQLVLAVSLLIVGAFVVKDVAALLVRRWQLRFMAAEQISTATRLLEGYLRGPFAWHLRTNTGDKLWTVQGATAAGYSGGLSSALSAITEVFTISFIFISLLFISPVAALAALAYLGLAGFVVQRLIRPRIVAAGERNLKASQAVSKSSLQSLTSVKEIKLRQAHGRFVEEFRAANVVGAEANVTASVLSEIPKYFLEIVFVVGVGLLAVGVTSNATSGEGILLLGVFVAAGTRILPSAVRLIAAIAGIRFAQGPLAHVVHVNRMQQDAQREEHAALRTSETPTGDIAVRDVTFAYGDQPDELVLRGVSLDIPKASSVAIVGSSGAGKSTLVDLLLGLHQPLSGDVTAGGVSIFDNLPAWQRRLAVVPQDVTLLDESLRDNIAFDEEVDEARMDEAVDRAQLRDLISHLPDGLDTTIGERGVRLSGGQRQRIGIARALYRRPEVLVLDEATSALDNETENRLTETIRGLSGSMTMVIVAHRLSTVRHVDQLVFMSKGKVATTGTFAEVARENAEFAHLVALGQLLETQGEHAQR</sequence>
<comment type="subcellular location">
    <subcellularLocation>
        <location evidence="1">Cell membrane</location>
        <topology evidence="1">Multi-pass membrane protein</topology>
    </subcellularLocation>
</comment>
<dbReference type="EMBL" id="PVTI01000002">
    <property type="protein sequence ID" value="PRY63198.1"/>
    <property type="molecule type" value="Genomic_DNA"/>
</dbReference>
<proteinExistence type="inferred from homology"/>
<protein>
    <submittedName>
        <fullName evidence="13">ABC-type bacteriocin/lantibiotic exporter with double-glycine peptidase domain</fullName>
    </submittedName>
</protein>
<dbReference type="Gene3D" id="1.20.1560.10">
    <property type="entry name" value="ABC transporter type 1, transmembrane domain"/>
    <property type="match status" value="1"/>
</dbReference>
<evidence type="ECO:0000256" key="4">
    <source>
        <dbReference type="ARBA" id="ARBA00022692"/>
    </source>
</evidence>
<feature type="transmembrane region" description="Helical" evidence="10">
    <location>
        <begin position="149"/>
        <end position="171"/>
    </location>
</feature>
<dbReference type="GO" id="GO:0034040">
    <property type="term" value="F:ATPase-coupled lipid transmembrane transporter activity"/>
    <property type="evidence" value="ECO:0007669"/>
    <property type="project" value="TreeGrafter"/>
</dbReference>
<comment type="similarity">
    <text evidence="9">Belongs to the ABC transporter superfamily. Lipid exporter (TC 3.A.1.106) family.</text>
</comment>
<dbReference type="PROSITE" id="PS00211">
    <property type="entry name" value="ABC_TRANSPORTER_1"/>
    <property type="match status" value="1"/>
</dbReference>
<evidence type="ECO:0000259" key="12">
    <source>
        <dbReference type="PROSITE" id="PS50929"/>
    </source>
</evidence>
<dbReference type="PANTHER" id="PTHR24221:SF654">
    <property type="entry name" value="ATP-BINDING CASSETTE SUB-FAMILY B MEMBER 6"/>
    <property type="match status" value="1"/>
</dbReference>
<reference evidence="13 14" key="1">
    <citation type="submission" date="2018-03" db="EMBL/GenBank/DDBJ databases">
        <title>Genomic Encyclopedia of Archaeal and Bacterial Type Strains, Phase II (KMG-II): from individual species to whole genera.</title>
        <authorList>
            <person name="Goeker M."/>
        </authorList>
    </citation>
    <scope>NUCLEOTIDE SEQUENCE [LARGE SCALE GENOMIC DNA]</scope>
    <source>
        <strain evidence="13 14">ATCC BAA-1496</strain>
    </source>
</reference>
<keyword evidence="5" id="KW-0547">Nucleotide-binding</keyword>
<feature type="transmembrane region" description="Helical" evidence="10">
    <location>
        <begin position="177"/>
        <end position="206"/>
    </location>
</feature>
<dbReference type="InterPro" id="IPR017871">
    <property type="entry name" value="ABC_transporter-like_CS"/>
</dbReference>
<accession>A0A2T0UZD4</accession>
<dbReference type="Gene3D" id="3.40.50.300">
    <property type="entry name" value="P-loop containing nucleotide triphosphate hydrolases"/>
    <property type="match status" value="1"/>
</dbReference>
<dbReference type="SMART" id="SM00382">
    <property type="entry name" value="AAA"/>
    <property type="match status" value="1"/>
</dbReference>
<dbReference type="PANTHER" id="PTHR24221">
    <property type="entry name" value="ATP-BINDING CASSETTE SUB-FAMILY B"/>
    <property type="match status" value="1"/>
</dbReference>
<evidence type="ECO:0000256" key="9">
    <source>
        <dbReference type="ARBA" id="ARBA00061644"/>
    </source>
</evidence>
<dbReference type="GO" id="GO:0016887">
    <property type="term" value="F:ATP hydrolysis activity"/>
    <property type="evidence" value="ECO:0007669"/>
    <property type="project" value="InterPro"/>
</dbReference>
<comment type="caution">
    <text evidence="13">The sequence shown here is derived from an EMBL/GenBank/DDBJ whole genome shotgun (WGS) entry which is preliminary data.</text>
</comment>
<evidence type="ECO:0000256" key="5">
    <source>
        <dbReference type="ARBA" id="ARBA00022741"/>
    </source>
</evidence>
<keyword evidence="4 10" id="KW-0812">Transmembrane</keyword>
<dbReference type="FunFam" id="3.40.50.300:FF:000299">
    <property type="entry name" value="ABC transporter ATP-binding protein/permease"/>
    <property type="match status" value="1"/>
</dbReference>
<keyword evidence="2" id="KW-0813">Transport</keyword>
<feature type="transmembrane region" description="Helical" evidence="10">
    <location>
        <begin position="87"/>
        <end position="109"/>
    </location>
</feature>
<evidence type="ECO:0000313" key="14">
    <source>
        <dbReference type="Proteomes" id="UP000237822"/>
    </source>
</evidence>
<evidence type="ECO:0000256" key="3">
    <source>
        <dbReference type="ARBA" id="ARBA00022475"/>
    </source>
</evidence>
<keyword evidence="7 10" id="KW-1133">Transmembrane helix</keyword>
<dbReference type="InterPro" id="IPR003593">
    <property type="entry name" value="AAA+_ATPase"/>
</dbReference>
<evidence type="ECO:0000256" key="7">
    <source>
        <dbReference type="ARBA" id="ARBA00022989"/>
    </source>
</evidence>
<feature type="domain" description="ABC transmembrane type-1" evidence="12">
    <location>
        <begin position="35"/>
        <end position="314"/>
    </location>
</feature>
<dbReference type="RefSeq" id="WP_106296185.1">
    <property type="nucleotide sequence ID" value="NZ_PVTI01000002.1"/>
</dbReference>
<dbReference type="GO" id="GO:0140359">
    <property type="term" value="F:ABC-type transporter activity"/>
    <property type="evidence" value="ECO:0007669"/>
    <property type="project" value="InterPro"/>
</dbReference>
<dbReference type="GO" id="GO:0005524">
    <property type="term" value="F:ATP binding"/>
    <property type="evidence" value="ECO:0007669"/>
    <property type="project" value="UniProtKB-KW"/>
</dbReference>
<keyword evidence="3" id="KW-1003">Cell membrane</keyword>